<dbReference type="InterPro" id="IPR005052">
    <property type="entry name" value="Lectin_leg"/>
</dbReference>
<evidence type="ECO:0000256" key="2">
    <source>
        <dbReference type="ARBA" id="ARBA00022692"/>
    </source>
</evidence>
<comment type="subcellular location">
    <subcellularLocation>
        <location evidence="1">Membrane</location>
        <topology evidence="1">Single-pass type I membrane protein</topology>
    </subcellularLocation>
</comment>
<protein>
    <recommendedName>
        <fullName evidence="7">L-type lectin-like domain-containing protein</fullName>
    </recommendedName>
</protein>
<name>A0A9P6H0V2_9MICR</name>
<dbReference type="GO" id="GO:0006888">
    <property type="term" value="P:endoplasmic reticulum to Golgi vesicle-mediated transport"/>
    <property type="evidence" value="ECO:0007669"/>
    <property type="project" value="TreeGrafter"/>
</dbReference>
<evidence type="ECO:0000256" key="3">
    <source>
        <dbReference type="ARBA" id="ARBA00022729"/>
    </source>
</evidence>
<proteinExistence type="predicted"/>
<dbReference type="Pfam" id="PF03388">
    <property type="entry name" value="Lectin_leg-like"/>
    <property type="match status" value="1"/>
</dbReference>
<evidence type="ECO:0000256" key="1">
    <source>
        <dbReference type="ARBA" id="ARBA00004479"/>
    </source>
</evidence>
<comment type="caution">
    <text evidence="8">The sequence shown here is derived from an EMBL/GenBank/DDBJ whole genome shotgun (WGS) entry which is preliminary data.</text>
</comment>
<keyword evidence="2 6" id="KW-0812">Transmembrane</keyword>
<dbReference type="Gene3D" id="2.60.120.200">
    <property type="match status" value="1"/>
</dbReference>
<keyword evidence="4 6" id="KW-1133">Transmembrane helix</keyword>
<dbReference type="GO" id="GO:0030134">
    <property type="term" value="C:COPII-coated ER to Golgi transport vesicle"/>
    <property type="evidence" value="ECO:0007669"/>
    <property type="project" value="TreeGrafter"/>
</dbReference>
<evidence type="ECO:0000259" key="7">
    <source>
        <dbReference type="Pfam" id="PF03388"/>
    </source>
</evidence>
<keyword evidence="3" id="KW-0732">Signal</keyword>
<dbReference type="GO" id="GO:0000139">
    <property type="term" value="C:Golgi membrane"/>
    <property type="evidence" value="ECO:0007669"/>
    <property type="project" value="TreeGrafter"/>
</dbReference>
<evidence type="ECO:0000313" key="9">
    <source>
        <dbReference type="Proteomes" id="UP000740883"/>
    </source>
</evidence>
<dbReference type="GO" id="GO:0005789">
    <property type="term" value="C:endoplasmic reticulum membrane"/>
    <property type="evidence" value="ECO:0007669"/>
    <property type="project" value="TreeGrafter"/>
</dbReference>
<dbReference type="GO" id="GO:0005537">
    <property type="term" value="F:D-mannose binding"/>
    <property type="evidence" value="ECO:0007669"/>
    <property type="project" value="TreeGrafter"/>
</dbReference>
<dbReference type="Proteomes" id="UP000740883">
    <property type="component" value="Unassembled WGS sequence"/>
</dbReference>
<organism evidence="8 9">
    <name type="scientific">Nosema granulosis</name>
    <dbReference type="NCBI Taxonomy" id="83296"/>
    <lineage>
        <taxon>Eukaryota</taxon>
        <taxon>Fungi</taxon>
        <taxon>Fungi incertae sedis</taxon>
        <taxon>Microsporidia</taxon>
        <taxon>Nosematidae</taxon>
        <taxon>Nosema</taxon>
    </lineage>
</organism>
<feature type="domain" description="L-type lectin-like" evidence="7">
    <location>
        <begin position="55"/>
        <end position="141"/>
    </location>
</feature>
<dbReference type="OrthoDB" id="270293at2759"/>
<dbReference type="InterPro" id="IPR013320">
    <property type="entry name" value="ConA-like_dom_sf"/>
</dbReference>
<dbReference type="PANTHER" id="PTHR12223:SF28">
    <property type="entry name" value="LECTIN, MANNOSE BINDING 1 LIKE"/>
    <property type="match status" value="1"/>
</dbReference>
<accession>A0A9P6H0V2</accession>
<dbReference type="EMBL" id="SBJO01000004">
    <property type="protein sequence ID" value="KAF9764924.1"/>
    <property type="molecule type" value="Genomic_DNA"/>
</dbReference>
<dbReference type="GO" id="GO:0005793">
    <property type="term" value="C:endoplasmic reticulum-Golgi intermediate compartment"/>
    <property type="evidence" value="ECO:0007669"/>
    <property type="project" value="TreeGrafter"/>
</dbReference>
<gene>
    <name evidence="8" type="ORF">NGRA_0147</name>
</gene>
<evidence type="ECO:0000256" key="4">
    <source>
        <dbReference type="ARBA" id="ARBA00022989"/>
    </source>
</evidence>
<dbReference type="AlphaFoldDB" id="A0A9P6H0V2"/>
<evidence type="ECO:0000313" key="8">
    <source>
        <dbReference type="EMBL" id="KAF9764924.1"/>
    </source>
</evidence>
<reference evidence="8 9" key="1">
    <citation type="journal article" date="2020" name="Genome Biol. Evol.">
        <title>Comparative genomics of strictly vertically transmitted, feminizing microsporidia endosymbionts of amphipod crustaceans.</title>
        <authorList>
            <person name="Cormier A."/>
            <person name="Chebbi M.A."/>
            <person name="Giraud I."/>
            <person name="Wattier R."/>
            <person name="Teixeira M."/>
            <person name="Gilbert C."/>
            <person name="Rigaud T."/>
            <person name="Cordaux R."/>
        </authorList>
    </citation>
    <scope>NUCLEOTIDE SEQUENCE [LARGE SCALE GENOMIC DNA]</scope>
    <source>
        <strain evidence="8 9">Ou3-Ou53</strain>
    </source>
</reference>
<dbReference type="InterPro" id="IPR051136">
    <property type="entry name" value="Intracellular_Lectin-GPT"/>
</dbReference>
<keyword evidence="5 6" id="KW-0472">Membrane</keyword>
<evidence type="ECO:0000256" key="5">
    <source>
        <dbReference type="ARBA" id="ARBA00023136"/>
    </source>
</evidence>
<keyword evidence="9" id="KW-1185">Reference proteome</keyword>
<sequence length="270" mass="30131">MLQIIFNLLSVFCDEKIVKEELFFLAPYVNSKGNSSVARFLGDFCVRSHGKGSQFVQLGYLSPGSTGAMVYKNKIDEDKFNIEVELSVLNNNSRNSGAGMMIFISKTDDHESGSFYGKSDSFEGLCIVVDTSNHQSPFVSASAGIINGFSKQLSDNKKYIDLSGNDKCKFRIVQTHKVLEVFLSDGHNEIKVLSTRRNLIERGSYLGVCASNSNNGQYSYMVNKIEVSYLKGIKHTLERGEHEGSSKPVWFVFILAVGCIGFYLYTMHKK</sequence>
<feature type="transmembrane region" description="Helical" evidence="6">
    <location>
        <begin position="249"/>
        <end position="266"/>
    </location>
</feature>
<dbReference type="PANTHER" id="PTHR12223">
    <property type="entry name" value="VESICULAR MANNOSE-BINDING LECTIN"/>
    <property type="match status" value="1"/>
</dbReference>
<dbReference type="SUPFAM" id="SSF49899">
    <property type="entry name" value="Concanavalin A-like lectins/glucanases"/>
    <property type="match status" value="1"/>
</dbReference>
<evidence type="ECO:0000256" key="6">
    <source>
        <dbReference type="SAM" id="Phobius"/>
    </source>
</evidence>